<evidence type="ECO:0000259" key="7">
    <source>
        <dbReference type="Pfam" id="PF04085"/>
    </source>
</evidence>
<evidence type="ECO:0000256" key="6">
    <source>
        <dbReference type="SAM" id="Coils"/>
    </source>
</evidence>
<dbReference type="GO" id="GO:0008360">
    <property type="term" value="P:regulation of cell shape"/>
    <property type="evidence" value="ECO:0007669"/>
    <property type="project" value="UniProtKB-KW"/>
</dbReference>
<dbReference type="GO" id="GO:0005886">
    <property type="term" value="C:plasma membrane"/>
    <property type="evidence" value="ECO:0007669"/>
    <property type="project" value="TreeGrafter"/>
</dbReference>
<comment type="similarity">
    <text evidence="1 5">Belongs to the MreC family.</text>
</comment>
<evidence type="ECO:0000256" key="1">
    <source>
        <dbReference type="ARBA" id="ARBA00009369"/>
    </source>
</evidence>
<proteinExistence type="inferred from homology"/>
<evidence type="ECO:0000256" key="4">
    <source>
        <dbReference type="ARBA" id="ARBA00032089"/>
    </source>
</evidence>
<keyword evidence="6" id="KW-0175">Coiled coil</keyword>
<keyword evidence="9" id="KW-1185">Reference proteome</keyword>
<reference evidence="8 9" key="1">
    <citation type="submission" date="2019-07" db="EMBL/GenBank/DDBJ databases">
        <authorList>
            <person name="Kim J."/>
        </authorList>
    </citation>
    <scope>NUCLEOTIDE SEQUENCE [LARGE SCALE GENOMIC DNA]</scope>
    <source>
        <strain evidence="8 9">JC52</strain>
    </source>
</reference>
<dbReference type="Proteomes" id="UP000317036">
    <property type="component" value="Unassembled WGS sequence"/>
</dbReference>
<accession>A0A559KIE2</accession>
<dbReference type="EMBL" id="VNJI01000001">
    <property type="protein sequence ID" value="TVY11904.1"/>
    <property type="molecule type" value="Genomic_DNA"/>
</dbReference>
<gene>
    <name evidence="8" type="primary">mreC</name>
    <name evidence="8" type="ORF">FPZ49_01055</name>
</gene>
<sequence length="290" mass="32977">MKLLGNKRLLILMLGFIMLIALMGLTYGRSYMTWPEKFLKDTVSFTQGLLYKPAGYIAGFFQDIKQLRTLYEENTVLRQTLTKYARDTTRLNDLEQQNKRLQDALGFTERQKQMNQYTFRIAEVTEFNQQNKMVTINLGEKDGIRPNMAVMSVEGLIGRVVRVSAFYADVQLLTGMQTVIDSDDKLALESKAISVTVKGHENESYGFIEYYNPESQTLVMTKIEAKDPIQPGDTIITSGKGLVFPRGIEVGKVLEKRQGDFGITFVASIQPFASFNHLREVFVVQLPELK</sequence>
<dbReference type="Gene3D" id="2.40.10.340">
    <property type="entry name" value="Rod shape-determining protein MreC, domain 1"/>
    <property type="match status" value="1"/>
</dbReference>
<evidence type="ECO:0000256" key="2">
    <source>
        <dbReference type="ARBA" id="ARBA00013855"/>
    </source>
</evidence>
<dbReference type="Gene3D" id="2.40.10.350">
    <property type="entry name" value="Rod shape-determining protein MreC, domain 2"/>
    <property type="match status" value="1"/>
</dbReference>
<dbReference type="InterPro" id="IPR007221">
    <property type="entry name" value="MreC"/>
</dbReference>
<feature type="coiled-coil region" evidence="6">
    <location>
        <begin position="84"/>
        <end position="111"/>
    </location>
</feature>
<dbReference type="Pfam" id="PF04085">
    <property type="entry name" value="MreC"/>
    <property type="match status" value="1"/>
</dbReference>
<evidence type="ECO:0000256" key="5">
    <source>
        <dbReference type="PIRNR" id="PIRNR038471"/>
    </source>
</evidence>
<organism evidence="8 9">
    <name type="scientific">Paenibacillus cremeus</name>
    <dbReference type="NCBI Taxonomy" id="2163881"/>
    <lineage>
        <taxon>Bacteria</taxon>
        <taxon>Bacillati</taxon>
        <taxon>Bacillota</taxon>
        <taxon>Bacilli</taxon>
        <taxon>Bacillales</taxon>
        <taxon>Paenibacillaceae</taxon>
        <taxon>Paenibacillus</taxon>
    </lineage>
</organism>
<feature type="domain" description="Rod shape-determining protein MreC beta-barrel core" evidence="7">
    <location>
        <begin position="127"/>
        <end position="285"/>
    </location>
</feature>
<comment type="function">
    <text evidence="5">Involved in formation and maintenance of cell shape.</text>
</comment>
<dbReference type="NCBIfam" id="TIGR00219">
    <property type="entry name" value="mreC"/>
    <property type="match status" value="1"/>
</dbReference>
<comment type="caution">
    <text evidence="8">The sequence shown here is derived from an EMBL/GenBank/DDBJ whole genome shotgun (WGS) entry which is preliminary data.</text>
</comment>
<dbReference type="InterPro" id="IPR055342">
    <property type="entry name" value="MreC_beta-barrel_core"/>
</dbReference>
<evidence type="ECO:0000313" key="9">
    <source>
        <dbReference type="Proteomes" id="UP000317036"/>
    </source>
</evidence>
<evidence type="ECO:0000256" key="3">
    <source>
        <dbReference type="ARBA" id="ARBA00022960"/>
    </source>
</evidence>
<dbReference type="AlphaFoldDB" id="A0A559KIE2"/>
<name>A0A559KIE2_9BACL</name>
<dbReference type="RefSeq" id="WP_144842488.1">
    <property type="nucleotide sequence ID" value="NZ_VNJI01000001.1"/>
</dbReference>
<dbReference type="InterPro" id="IPR042177">
    <property type="entry name" value="Cell/Rod_1"/>
</dbReference>
<protein>
    <recommendedName>
        <fullName evidence="2 5">Cell shape-determining protein MreC</fullName>
    </recommendedName>
    <alternativeName>
        <fullName evidence="4 5">Cell shape protein MreC</fullName>
    </alternativeName>
</protein>
<dbReference type="PANTHER" id="PTHR34138:SF1">
    <property type="entry name" value="CELL SHAPE-DETERMINING PROTEIN MREC"/>
    <property type="match status" value="1"/>
</dbReference>
<dbReference type="OrthoDB" id="9792313at2"/>
<dbReference type="PIRSF" id="PIRSF038471">
    <property type="entry name" value="MreC"/>
    <property type="match status" value="1"/>
</dbReference>
<evidence type="ECO:0000313" key="8">
    <source>
        <dbReference type="EMBL" id="TVY11904.1"/>
    </source>
</evidence>
<keyword evidence="3 5" id="KW-0133">Cell shape</keyword>
<dbReference type="PANTHER" id="PTHR34138">
    <property type="entry name" value="CELL SHAPE-DETERMINING PROTEIN MREC"/>
    <property type="match status" value="1"/>
</dbReference>
<dbReference type="InterPro" id="IPR042175">
    <property type="entry name" value="Cell/Rod_MreC_2"/>
</dbReference>